<evidence type="ECO:0000256" key="4">
    <source>
        <dbReference type="ARBA" id="ARBA00022989"/>
    </source>
</evidence>
<evidence type="ECO:0000256" key="1">
    <source>
        <dbReference type="ARBA" id="ARBA00004651"/>
    </source>
</evidence>
<feature type="transmembrane region" description="Helical" evidence="6">
    <location>
        <begin position="150"/>
        <end position="172"/>
    </location>
</feature>
<evidence type="ECO:0000256" key="3">
    <source>
        <dbReference type="ARBA" id="ARBA00022692"/>
    </source>
</evidence>
<evidence type="ECO:0000256" key="6">
    <source>
        <dbReference type="SAM" id="Phobius"/>
    </source>
</evidence>
<keyword evidence="4 6" id="KW-1133">Transmembrane helix</keyword>
<dbReference type="Pfam" id="PF01943">
    <property type="entry name" value="Polysacc_synt"/>
    <property type="match status" value="1"/>
</dbReference>
<dbReference type="GO" id="GO:0005886">
    <property type="term" value="C:plasma membrane"/>
    <property type="evidence" value="ECO:0007669"/>
    <property type="project" value="UniProtKB-SubCell"/>
</dbReference>
<feature type="transmembrane region" description="Helical" evidence="6">
    <location>
        <begin position="118"/>
        <end position="138"/>
    </location>
</feature>
<accession>A0A9X2F7F9</accession>
<comment type="subcellular location">
    <subcellularLocation>
        <location evidence="1">Cell membrane</location>
        <topology evidence="1">Multi-pass membrane protein</topology>
    </subcellularLocation>
</comment>
<comment type="caution">
    <text evidence="7">The sequence shown here is derived from an EMBL/GenBank/DDBJ whole genome shotgun (WGS) entry which is preliminary data.</text>
</comment>
<feature type="transmembrane region" description="Helical" evidence="6">
    <location>
        <begin position="12"/>
        <end position="34"/>
    </location>
</feature>
<feature type="transmembrane region" description="Helical" evidence="6">
    <location>
        <begin position="364"/>
        <end position="384"/>
    </location>
</feature>
<evidence type="ECO:0000256" key="2">
    <source>
        <dbReference type="ARBA" id="ARBA00022475"/>
    </source>
</evidence>
<keyword evidence="2" id="KW-1003">Cell membrane</keyword>
<evidence type="ECO:0000313" key="7">
    <source>
        <dbReference type="EMBL" id="MCO4293118.1"/>
    </source>
</evidence>
<reference evidence="7" key="1">
    <citation type="submission" date="2022-06" db="EMBL/GenBank/DDBJ databases">
        <title>Solitalea sp. MAHUQ-68 isolated from rhizospheric soil.</title>
        <authorList>
            <person name="Huq M.A."/>
        </authorList>
    </citation>
    <scope>NUCLEOTIDE SEQUENCE</scope>
    <source>
        <strain evidence="7">MAHUQ-68</strain>
    </source>
</reference>
<feature type="transmembrane region" description="Helical" evidence="6">
    <location>
        <begin position="178"/>
        <end position="198"/>
    </location>
</feature>
<keyword evidence="3 6" id="KW-0812">Transmembrane</keyword>
<evidence type="ECO:0000256" key="5">
    <source>
        <dbReference type="ARBA" id="ARBA00023136"/>
    </source>
</evidence>
<feature type="transmembrane region" description="Helical" evidence="6">
    <location>
        <begin position="335"/>
        <end position="357"/>
    </location>
</feature>
<keyword evidence="8" id="KW-1185">Reference proteome</keyword>
<protein>
    <submittedName>
        <fullName evidence="7">Oligosaccharide flippase family protein</fullName>
    </submittedName>
</protein>
<dbReference type="InterPro" id="IPR050833">
    <property type="entry name" value="Poly_Biosynth_Transport"/>
</dbReference>
<dbReference type="Proteomes" id="UP001155182">
    <property type="component" value="Unassembled WGS sequence"/>
</dbReference>
<dbReference type="InterPro" id="IPR002797">
    <property type="entry name" value="Polysacc_synth"/>
</dbReference>
<dbReference type="EMBL" id="JAMWYS010000032">
    <property type="protein sequence ID" value="MCO4293118.1"/>
    <property type="molecule type" value="Genomic_DNA"/>
</dbReference>
<sequence length="435" mass="49510">MRILNSFLKSDLIKSGFVYIFSEAINKLVLFILLPILSVHLSPAEYGLLANFQVLILILTVLVGLNMTGIISVEFYRSAKEKLSNLINNILSILIISIGVFLLIVALLQSYLYSVTGIPSLLIYSVVIICGAQAIVQIRLEFWRLENKAVVYGVFYTTQSVIISLLTLYLVIWTDLGWQGGALAIAIGQVLFMIIALISLWRNGWINGKIEFQHTKSILSFGIPLIPHSLSFWMRNGLDRLLMTSFFDAKHTGLYSVGAQLAAPLQMVAFAMNKAYSPTLFKMLENKDEESKRKIVKMIWGVLGITLVLTIIIEFLLPIIVGWLLDARYRKSFDYFYWINISYFFSTVYFLIGNFIFYFKKTHLLTYVTFGTSLLHVLLTIIALKYIGPIGVAITTLFTSIIVATLTIYVVNSICKMPWFYFWRSSKIKKEEYCI</sequence>
<evidence type="ECO:0000313" key="8">
    <source>
        <dbReference type="Proteomes" id="UP001155182"/>
    </source>
</evidence>
<keyword evidence="5 6" id="KW-0472">Membrane</keyword>
<feature type="transmembrane region" description="Helical" evidence="6">
    <location>
        <begin position="298"/>
        <end position="323"/>
    </location>
</feature>
<name>A0A9X2F7F9_9SPHI</name>
<dbReference type="PANTHER" id="PTHR30250:SF11">
    <property type="entry name" value="O-ANTIGEN TRANSPORTER-RELATED"/>
    <property type="match status" value="1"/>
</dbReference>
<feature type="transmembrane region" description="Helical" evidence="6">
    <location>
        <begin position="86"/>
        <end position="112"/>
    </location>
</feature>
<organism evidence="7 8">
    <name type="scientific">Solitalea agri</name>
    <dbReference type="NCBI Taxonomy" id="2953739"/>
    <lineage>
        <taxon>Bacteria</taxon>
        <taxon>Pseudomonadati</taxon>
        <taxon>Bacteroidota</taxon>
        <taxon>Sphingobacteriia</taxon>
        <taxon>Sphingobacteriales</taxon>
        <taxon>Sphingobacteriaceae</taxon>
        <taxon>Solitalea</taxon>
    </lineage>
</organism>
<feature type="transmembrane region" description="Helical" evidence="6">
    <location>
        <begin position="46"/>
        <end position="65"/>
    </location>
</feature>
<dbReference type="AlphaFoldDB" id="A0A9X2F7F9"/>
<dbReference type="PANTHER" id="PTHR30250">
    <property type="entry name" value="PST FAMILY PREDICTED COLANIC ACID TRANSPORTER"/>
    <property type="match status" value="1"/>
</dbReference>
<gene>
    <name evidence="7" type="ORF">NF867_09600</name>
</gene>
<proteinExistence type="predicted"/>
<feature type="transmembrane region" description="Helical" evidence="6">
    <location>
        <begin position="390"/>
        <end position="411"/>
    </location>
</feature>
<dbReference type="RefSeq" id="WP_252587621.1">
    <property type="nucleotide sequence ID" value="NZ_JAMWYS010000032.1"/>
</dbReference>